<organism evidence="1">
    <name type="scientific">Klebsiella pneumoniae</name>
    <dbReference type="NCBI Taxonomy" id="573"/>
    <lineage>
        <taxon>Bacteria</taxon>
        <taxon>Pseudomonadati</taxon>
        <taxon>Pseudomonadota</taxon>
        <taxon>Gammaproteobacteria</taxon>
        <taxon>Enterobacterales</taxon>
        <taxon>Enterobacteriaceae</taxon>
        <taxon>Klebsiella/Raoultella group</taxon>
        <taxon>Klebsiella</taxon>
        <taxon>Klebsiella pneumoniae complex</taxon>
    </lineage>
</organism>
<evidence type="ECO:0000313" key="1">
    <source>
        <dbReference type="EMBL" id="ADX60379.1"/>
    </source>
</evidence>
<sequence>MCPVPLFITFHFSGDNHFSFSLCSLCFVVDFITVMDFSSAPASRYFRNSTTFLTRLSESRSRSSGMPACLRTSSSRISRRIRCFFWCEASSSSTAPMIAKVWMSTMTTSQCHCDAIRKSCHQVRDRGRIWGESVAISATRT</sequence>
<proteinExistence type="predicted"/>
<gene>
    <name evidence="1" type="ORF">PC15-K-010</name>
</gene>
<reference evidence="1" key="1">
    <citation type="submission" date="2010-08" db="EMBL/GenBank/DDBJ databases">
        <authorList>
            <person name="Zhuo C."/>
            <person name="Li X.Q."/>
        </authorList>
    </citation>
    <scope>NUCLEOTIDE SEQUENCE</scope>
    <source>
        <strain evidence="1">997</strain>
        <plasmid evidence="1">pc15-k</plasmid>
    </source>
</reference>
<protein>
    <submittedName>
        <fullName evidence="1">Uncharacterized protein</fullName>
    </submittedName>
</protein>
<accession>F1C5V1</accession>
<dbReference type="EMBL" id="HQ202266">
    <property type="protein sequence ID" value="ADX60379.1"/>
    <property type="molecule type" value="Genomic_DNA"/>
</dbReference>
<geneLocation type="plasmid" evidence="1">
    <name>pc15-k</name>
</geneLocation>
<keyword evidence="1" id="KW-0614">Plasmid</keyword>
<name>F1C5V1_KLEPN</name>
<dbReference type="AlphaFoldDB" id="F1C5V1"/>